<dbReference type="Pfam" id="PF00561">
    <property type="entry name" value="Abhydrolase_1"/>
    <property type="match status" value="1"/>
</dbReference>
<dbReference type="GO" id="GO:0016787">
    <property type="term" value="F:hydrolase activity"/>
    <property type="evidence" value="ECO:0007669"/>
    <property type="project" value="UniProtKB-KW"/>
</dbReference>
<organism evidence="2 3">
    <name type="scientific">Nitratireductor arenosus</name>
    <dbReference type="NCBI Taxonomy" id="2682096"/>
    <lineage>
        <taxon>Bacteria</taxon>
        <taxon>Pseudomonadati</taxon>
        <taxon>Pseudomonadota</taxon>
        <taxon>Alphaproteobacteria</taxon>
        <taxon>Hyphomicrobiales</taxon>
        <taxon>Phyllobacteriaceae</taxon>
        <taxon>Nitratireductor</taxon>
    </lineage>
</organism>
<reference evidence="2 3" key="1">
    <citation type="submission" date="2019-12" db="EMBL/GenBank/DDBJ databases">
        <title>Nitratireductor arenosus sp. nov., Isolated from sea sand, Jeju island, South Korea.</title>
        <authorList>
            <person name="Kim W."/>
        </authorList>
    </citation>
    <scope>NUCLEOTIDE SEQUENCE [LARGE SCALE GENOMIC DNA]</scope>
    <source>
        <strain evidence="2 3">CAU 1489</strain>
    </source>
</reference>
<dbReference type="InterPro" id="IPR029058">
    <property type="entry name" value="AB_hydrolase_fold"/>
</dbReference>
<keyword evidence="3" id="KW-1185">Reference proteome</keyword>
<dbReference type="InterPro" id="IPR000073">
    <property type="entry name" value="AB_hydrolase_1"/>
</dbReference>
<proteinExistence type="predicted"/>
<dbReference type="PRINTS" id="PR00111">
    <property type="entry name" value="ABHYDROLASE"/>
</dbReference>
<dbReference type="Gene3D" id="3.40.50.1820">
    <property type="entry name" value="alpha/beta hydrolase"/>
    <property type="match status" value="1"/>
</dbReference>
<dbReference type="RefSeq" id="WP_156711341.1">
    <property type="nucleotide sequence ID" value="NZ_WPHG01000001.1"/>
</dbReference>
<keyword evidence="2" id="KW-0378">Hydrolase</keyword>
<evidence type="ECO:0000259" key="1">
    <source>
        <dbReference type="Pfam" id="PF00561"/>
    </source>
</evidence>
<evidence type="ECO:0000313" key="3">
    <source>
        <dbReference type="Proteomes" id="UP000463224"/>
    </source>
</evidence>
<accession>A0A844QBR0</accession>
<dbReference type="SUPFAM" id="SSF53474">
    <property type="entry name" value="alpha/beta-Hydrolases"/>
    <property type="match status" value="1"/>
</dbReference>
<feature type="domain" description="AB hydrolase-1" evidence="1">
    <location>
        <begin position="61"/>
        <end position="297"/>
    </location>
</feature>
<dbReference type="PANTHER" id="PTHR43798">
    <property type="entry name" value="MONOACYLGLYCEROL LIPASE"/>
    <property type="match status" value="1"/>
</dbReference>
<comment type="caution">
    <text evidence="2">The sequence shown here is derived from an EMBL/GenBank/DDBJ whole genome shotgun (WGS) entry which is preliminary data.</text>
</comment>
<dbReference type="Proteomes" id="UP000463224">
    <property type="component" value="Unassembled WGS sequence"/>
</dbReference>
<evidence type="ECO:0000313" key="2">
    <source>
        <dbReference type="EMBL" id="MVA96397.1"/>
    </source>
</evidence>
<protein>
    <submittedName>
        <fullName evidence="2">Alpha/beta fold hydrolase</fullName>
    </submittedName>
</protein>
<name>A0A844QBR0_9HYPH</name>
<dbReference type="InterPro" id="IPR050266">
    <property type="entry name" value="AB_hydrolase_sf"/>
</dbReference>
<dbReference type="EMBL" id="WPHG01000001">
    <property type="protein sequence ID" value="MVA96397.1"/>
    <property type="molecule type" value="Genomic_DNA"/>
</dbReference>
<gene>
    <name evidence="2" type="ORF">GN330_03950</name>
</gene>
<dbReference type="AlphaFoldDB" id="A0A844QBR0"/>
<sequence>MNLVYAFCAFLLALILVAAGVTRVGVWMTERKNPPSGTFATIDNTRMHFVHVPAAADAPLPPVVFIHGASGNLRDTMLPLRGLLEGRAEMLFVDRPGHGWSARGPAENATPAGQAKTIAALMDHLGIGRAIMVGHSFGGAVTATFALDHPRKAAGLVFLAAVSHPWPGAGTSWYYELTATPLIGRLFSETLALPGGALRMTAATSCVFAPNRVPDDYASKVGIGLVLRPGTFRANARDVAGLYDYVTRVAPRYSEIDVPAVVISGTRDTVVYEEIHSAGLARDIPGAEAVWIDTLGHKPDWIAPDLTLAAIEKVAGLDRDLDAVARQVEARIAGDAFGPIENCPDEKPPLNAANR</sequence>